<dbReference type="RefSeq" id="WP_173812186.1">
    <property type="nucleotide sequence ID" value="NZ_JABSNP010000034.1"/>
</dbReference>
<keyword evidence="2" id="KW-1185">Reference proteome</keyword>
<dbReference type="SUPFAM" id="SSF49482">
    <property type="entry name" value="Aromatic compound dioxygenase"/>
    <property type="match status" value="1"/>
</dbReference>
<dbReference type="Proteomes" id="UP000779507">
    <property type="component" value="Unassembled WGS sequence"/>
</dbReference>
<gene>
    <name evidence="1" type="ORF">HNP98_004288</name>
</gene>
<evidence type="ECO:0008006" key="3">
    <source>
        <dbReference type="Google" id="ProtNLM"/>
    </source>
</evidence>
<dbReference type="EMBL" id="JABSNP010000034">
    <property type="protein sequence ID" value="NRT21441.1"/>
    <property type="molecule type" value="Genomic_DNA"/>
</dbReference>
<evidence type="ECO:0000313" key="2">
    <source>
        <dbReference type="Proteomes" id="UP000779507"/>
    </source>
</evidence>
<evidence type="ECO:0000313" key="1">
    <source>
        <dbReference type="EMBL" id="NRT21441.1"/>
    </source>
</evidence>
<protein>
    <recommendedName>
        <fullName evidence="3">Carboxypeptidase regulatory-like domain-containing protein</fullName>
    </recommendedName>
</protein>
<proteinExistence type="predicted"/>
<name>A0ABX2FYB7_9BACT</name>
<dbReference type="Gene3D" id="2.60.130.10">
    <property type="entry name" value="Aromatic compound dioxygenase"/>
    <property type="match status" value="1"/>
</dbReference>
<accession>A0ABX2FYB7</accession>
<reference evidence="1 2" key="1">
    <citation type="submission" date="2020-05" db="EMBL/GenBank/DDBJ databases">
        <title>Genomic Encyclopedia of Type Strains, Phase IV (KMG-V): Genome sequencing to study the core and pangenomes of soil and plant-associated prokaryotes.</title>
        <authorList>
            <person name="Whitman W."/>
        </authorList>
    </citation>
    <scope>NUCLEOTIDE SEQUENCE [LARGE SCALE GENOMIC DNA]</scope>
    <source>
        <strain evidence="1 2">9A</strain>
    </source>
</reference>
<organism evidence="1 2">
    <name type="scientific">Hymenobacter caeli</name>
    <dbReference type="NCBI Taxonomy" id="2735894"/>
    <lineage>
        <taxon>Bacteria</taxon>
        <taxon>Pseudomonadati</taxon>
        <taxon>Bacteroidota</taxon>
        <taxon>Cytophagia</taxon>
        <taxon>Cytophagales</taxon>
        <taxon>Hymenobacteraceae</taxon>
        <taxon>Hymenobacter</taxon>
    </lineage>
</organism>
<sequence length="238" mass="26055">MKTRNIFPRNYWCKDRFAPSPFRLLFGTLSMRKFFSVAIGLLIFGATFSLGGCSKDPTTGTTQVDGQVVESQTKKPVGGATLQVYHASTGGGYMQVGASYPADAQGRFSFQFDADERFGYLLRATAPPGYFTDFAAAPALTAGRKNMSLVVPVLAPAWVRLQLVDEAPKSRVSIHISGYDGPGDRLDYPRDTILIRPVTAGFPIKIIWVITNEKGNDAQYSQDVKLNALDTVTVRIPF</sequence>
<comment type="caution">
    <text evidence="1">The sequence shown here is derived from an EMBL/GenBank/DDBJ whole genome shotgun (WGS) entry which is preliminary data.</text>
</comment>
<dbReference type="InterPro" id="IPR015889">
    <property type="entry name" value="Intradiol_dOase_core"/>
</dbReference>